<sequence>MDLPATVRSTETLERPLAPDELLGRAQPRPQQGERLAGAGRQERANYTRTLEESMRSATDAHRRLMQDLKRIQCASNSHFSARPVDGDLFHWRAIVLGPDDTVWEGGVFKLQLDFTIDYPCAPPKVRFLTKDMFHPNVYVDGNICLDTLKSCWSPIIDVESLLMMIISLLSDPNPNSAANGEAASLYTDARDKYDERVRRLVEASLEQSFSDAEDE</sequence>
<dbReference type="EMBL" id="AUPL01005328">
    <property type="protein sequence ID" value="ESL06990.1"/>
    <property type="molecule type" value="Genomic_DNA"/>
</dbReference>
<keyword evidence="4" id="KW-0547">Nucleotide-binding</keyword>
<dbReference type="Pfam" id="PF00179">
    <property type="entry name" value="UQ_con"/>
    <property type="match status" value="1"/>
</dbReference>
<feature type="region of interest" description="Disordered" evidence="5">
    <location>
        <begin position="1"/>
        <end position="45"/>
    </location>
</feature>
<comment type="similarity">
    <text evidence="4">Belongs to the ubiquitin-conjugating enzyme family.</text>
</comment>
<dbReference type="SUPFAM" id="SSF54495">
    <property type="entry name" value="UBC-like"/>
    <property type="match status" value="1"/>
</dbReference>
<evidence type="ECO:0000256" key="3">
    <source>
        <dbReference type="PROSITE-ProRule" id="PRU10133"/>
    </source>
</evidence>
<keyword evidence="1" id="KW-0808">Transferase</keyword>
<dbReference type="GO" id="GO:0016740">
    <property type="term" value="F:transferase activity"/>
    <property type="evidence" value="ECO:0007669"/>
    <property type="project" value="UniProtKB-KW"/>
</dbReference>
<dbReference type="OrthoDB" id="9984419at2759"/>
<proteinExistence type="inferred from homology"/>
<dbReference type="PROSITE" id="PS00183">
    <property type="entry name" value="UBC_1"/>
    <property type="match status" value="1"/>
</dbReference>
<evidence type="ECO:0000256" key="1">
    <source>
        <dbReference type="ARBA" id="ARBA00022679"/>
    </source>
</evidence>
<comment type="caution">
    <text evidence="7">The sequence shown here is derived from an EMBL/GenBank/DDBJ whole genome shotgun (WGS) entry which is preliminary data.</text>
</comment>
<keyword evidence="2 4" id="KW-0833">Ubl conjugation pathway</keyword>
<evidence type="ECO:0000313" key="7">
    <source>
        <dbReference type="EMBL" id="ESL06990.1"/>
    </source>
</evidence>
<gene>
    <name evidence="7" type="ORF">TRSC58_05328</name>
</gene>
<accession>A0A061IY34</accession>
<dbReference type="SMART" id="SM00212">
    <property type="entry name" value="UBCc"/>
    <property type="match status" value="1"/>
</dbReference>
<dbReference type="VEuPathDB" id="TriTrypDB:TRSC58_05328"/>
<evidence type="ECO:0000256" key="4">
    <source>
        <dbReference type="RuleBase" id="RU362109"/>
    </source>
</evidence>
<dbReference type="AlphaFoldDB" id="A0A061IY34"/>
<dbReference type="InterPro" id="IPR023313">
    <property type="entry name" value="UBQ-conjugating_AS"/>
</dbReference>
<dbReference type="PANTHER" id="PTHR24067">
    <property type="entry name" value="UBIQUITIN-CONJUGATING ENZYME E2"/>
    <property type="match status" value="1"/>
</dbReference>
<dbReference type="InterPro" id="IPR016135">
    <property type="entry name" value="UBQ-conjugating_enzyme/RWD"/>
</dbReference>
<dbReference type="FunFam" id="3.10.110.10:FF:000090">
    <property type="entry name" value="Ubiquitin-conjugating enzyme E2-17 kDa"/>
    <property type="match status" value="1"/>
</dbReference>
<evidence type="ECO:0000313" key="8">
    <source>
        <dbReference type="Proteomes" id="UP000031737"/>
    </source>
</evidence>
<feature type="domain" description="UBC core" evidence="6">
    <location>
        <begin position="60"/>
        <end position="207"/>
    </location>
</feature>
<dbReference type="PROSITE" id="PS50127">
    <property type="entry name" value="UBC_2"/>
    <property type="match status" value="1"/>
</dbReference>
<keyword evidence="8" id="KW-1185">Reference proteome</keyword>
<organism evidence="7 8">
    <name type="scientific">Trypanosoma rangeli SC58</name>
    <dbReference type="NCBI Taxonomy" id="429131"/>
    <lineage>
        <taxon>Eukaryota</taxon>
        <taxon>Discoba</taxon>
        <taxon>Euglenozoa</taxon>
        <taxon>Kinetoplastea</taxon>
        <taxon>Metakinetoplastina</taxon>
        <taxon>Trypanosomatida</taxon>
        <taxon>Trypanosomatidae</taxon>
        <taxon>Trypanosoma</taxon>
        <taxon>Herpetosoma</taxon>
    </lineage>
</organism>
<evidence type="ECO:0000259" key="6">
    <source>
        <dbReference type="PROSITE" id="PS50127"/>
    </source>
</evidence>
<evidence type="ECO:0000256" key="5">
    <source>
        <dbReference type="SAM" id="MobiDB-lite"/>
    </source>
</evidence>
<dbReference type="Proteomes" id="UP000031737">
    <property type="component" value="Unassembled WGS sequence"/>
</dbReference>
<dbReference type="GO" id="GO:0005524">
    <property type="term" value="F:ATP binding"/>
    <property type="evidence" value="ECO:0007669"/>
    <property type="project" value="UniProtKB-UniRule"/>
</dbReference>
<keyword evidence="4" id="KW-0067">ATP-binding</keyword>
<name>A0A061IY34_TRYRA</name>
<protein>
    <submittedName>
        <fullName evidence="7">Ubiquitin-conjugating enzyme E2</fullName>
    </submittedName>
</protein>
<dbReference type="Gene3D" id="3.10.110.10">
    <property type="entry name" value="Ubiquitin Conjugating Enzyme"/>
    <property type="match status" value="1"/>
</dbReference>
<dbReference type="InterPro" id="IPR050113">
    <property type="entry name" value="Ub_conjugating_enzyme"/>
</dbReference>
<dbReference type="InterPro" id="IPR000608">
    <property type="entry name" value="UBC"/>
</dbReference>
<reference evidence="7 8" key="1">
    <citation type="submission" date="2013-07" db="EMBL/GenBank/DDBJ databases">
        <authorList>
            <person name="Stoco P.H."/>
            <person name="Wagner G."/>
            <person name="Gerber A."/>
            <person name="Zaha A."/>
            <person name="Thompson C."/>
            <person name="Bartholomeu D.C."/>
            <person name="Luckemeyer D.D."/>
            <person name="Bahia D."/>
            <person name="Loreto E."/>
            <person name="Prestes E.B."/>
            <person name="Lima F.M."/>
            <person name="Rodrigues-Luiz G."/>
            <person name="Vallejo G.A."/>
            <person name="Filho J.F."/>
            <person name="Monteiro K.M."/>
            <person name="Tyler K.M."/>
            <person name="de Almeida L.G."/>
            <person name="Ortiz M.F."/>
            <person name="Siervo M.A."/>
            <person name="de Moraes M.H."/>
            <person name="Cunha O.L."/>
            <person name="Mendonca-Neto R."/>
            <person name="Silva R."/>
            <person name="Teixeira S.M."/>
            <person name="Murta S.M."/>
            <person name="Sincero T.C."/>
            <person name="Mendes T.A."/>
            <person name="Urmenyi T.P."/>
            <person name="Silva V.G."/>
            <person name="da Rocha W.D."/>
            <person name="Andersson B."/>
            <person name="Romanha A.J."/>
            <person name="Steindel M."/>
            <person name="de Vasconcelos A.T."/>
            <person name="Grisard E.C."/>
        </authorList>
    </citation>
    <scope>NUCLEOTIDE SEQUENCE [LARGE SCALE GENOMIC DNA]</scope>
    <source>
        <strain evidence="7 8">SC58</strain>
    </source>
</reference>
<dbReference type="CDD" id="cd23790">
    <property type="entry name" value="UBCc_UBE2A_2B"/>
    <property type="match status" value="1"/>
</dbReference>
<evidence type="ECO:0000256" key="2">
    <source>
        <dbReference type="ARBA" id="ARBA00022786"/>
    </source>
</evidence>
<feature type="active site" description="Glycyl thioester intermediate" evidence="3">
    <location>
        <position position="145"/>
    </location>
</feature>